<organism evidence="2 3">
    <name type="scientific">Tahibacter harae</name>
    <dbReference type="NCBI Taxonomy" id="2963937"/>
    <lineage>
        <taxon>Bacteria</taxon>
        <taxon>Pseudomonadati</taxon>
        <taxon>Pseudomonadota</taxon>
        <taxon>Gammaproteobacteria</taxon>
        <taxon>Lysobacterales</taxon>
        <taxon>Rhodanobacteraceae</taxon>
        <taxon>Tahibacter</taxon>
    </lineage>
</organism>
<reference evidence="2" key="1">
    <citation type="submission" date="2022-07" db="EMBL/GenBank/DDBJ databases">
        <title>Tahibacter sp., a new gammaproteobacterium isolated from the silt sample collected at pig farm.</title>
        <authorList>
            <person name="Chen H."/>
        </authorList>
    </citation>
    <scope>NUCLEOTIDE SEQUENCE</scope>
    <source>
        <strain evidence="2">P2K</strain>
    </source>
</reference>
<evidence type="ECO:0000313" key="3">
    <source>
        <dbReference type="Proteomes" id="UP001165498"/>
    </source>
</evidence>
<accession>A0ABT1QZM0</accession>
<proteinExistence type="predicted"/>
<feature type="signal peptide" evidence="1">
    <location>
        <begin position="1"/>
        <end position="23"/>
    </location>
</feature>
<keyword evidence="1" id="KW-0732">Signal</keyword>
<dbReference type="EMBL" id="JANFQO010000053">
    <property type="protein sequence ID" value="MCQ4167716.1"/>
    <property type="molecule type" value="Genomic_DNA"/>
</dbReference>
<name>A0ABT1QZM0_9GAMM</name>
<evidence type="ECO:0000256" key="1">
    <source>
        <dbReference type="SAM" id="SignalP"/>
    </source>
</evidence>
<feature type="chain" id="PRO_5045799232" evidence="1">
    <location>
        <begin position="24"/>
        <end position="330"/>
    </location>
</feature>
<dbReference type="Proteomes" id="UP001165498">
    <property type="component" value="Unassembled WGS sequence"/>
</dbReference>
<gene>
    <name evidence="2" type="ORF">NM961_23660</name>
</gene>
<evidence type="ECO:0000313" key="2">
    <source>
        <dbReference type="EMBL" id="MCQ4167716.1"/>
    </source>
</evidence>
<sequence>MKRFLLSLVLAAAGIGMAQTSSAAVPGYPCHGCTLAQEEQAALTKPGLGVRFVYNFTNHRLRKFAVYLDSARATGAIDGVFVASEPMDFSRASPSGRDLYEMVVDPGMVPIFAAADRLWATDRSWFKQAQHRAELERVGQTPGTLGPRPFSPPDVAWDGPGSGEGRLFMQRLAFMLSSRSTTAQLGNGMAEALHDIGVALENVTIDVGTDGASVGATLADGPTKETLVEFCNSKGECIAAKLTTSKTGVKIEYAGATDAENVSYPSSAERTIERRWGPGGREAARDMGRFITTNRNGILNTGNVAANCGRTVLACSDAGTQYVCQMFCVH</sequence>
<comment type="caution">
    <text evidence="2">The sequence shown here is derived from an EMBL/GenBank/DDBJ whole genome shotgun (WGS) entry which is preliminary data.</text>
</comment>
<keyword evidence="3" id="KW-1185">Reference proteome</keyword>
<dbReference type="RefSeq" id="WP_255916897.1">
    <property type="nucleotide sequence ID" value="NZ_JANFQO010000053.1"/>
</dbReference>
<protein>
    <submittedName>
        <fullName evidence="2">Uncharacterized protein</fullName>
    </submittedName>
</protein>